<dbReference type="InterPro" id="IPR036345">
    <property type="entry name" value="ExoRNase_PH_dom2_sf"/>
</dbReference>
<dbReference type="Pfam" id="PF01138">
    <property type="entry name" value="RNase_PH"/>
    <property type="match status" value="1"/>
</dbReference>
<evidence type="ECO:0000313" key="13">
    <source>
        <dbReference type="EMBL" id="PAV71615.1"/>
    </source>
</evidence>
<dbReference type="AlphaFoldDB" id="A0A2A2KCE5"/>
<dbReference type="PANTHER" id="PTHR11953:SF0">
    <property type="entry name" value="EXOSOME COMPLEX COMPONENT RRP41"/>
    <property type="match status" value="1"/>
</dbReference>
<dbReference type="InterPro" id="IPR015847">
    <property type="entry name" value="ExoRNase_PH_dom2"/>
</dbReference>
<organism evidence="13 14">
    <name type="scientific">Diploscapter pachys</name>
    <dbReference type="NCBI Taxonomy" id="2018661"/>
    <lineage>
        <taxon>Eukaryota</taxon>
        <taxon>Metazoa</taxon>
        <taxon>Ecdysozoa</taxon>
        <taxon>Nematoda</taxon>
        <taxon>Chromadorea</taxon>
        <taxon>Rhabditida</taxon>
        <taxon>Rhabditina</taxon>
        <taxon>Rhabditomorpha</taxon>
        <taxon>Rhabditoidea</taxon>
        <taxon>Rhabditidae</taxon>
        <taxon>Diploscapter</taxon>
    </lineage>
</organism>
<keyword evidence="14" id="KW-1185">Reference proteome</keyword>
<comment type="subcellular location">
    <subcellularLocation>
        <location evidence="1">Cytoplasm</location>
    </subcellularLocation>
    <subcellularLocation>
        <location evidence="2">Nucleus</location>
        <location evidence="2">Nucleolus</location>
    </subcellularLocation>
    <subcellularLocation>
        <location evidence="3">Nucleus</location>
        <location evidence="3">Nucleoplasm</location>
    </subcellularLocation>
</comment>
<dbReference type="GO" id="GO:0005654">
    <property type="term" value="C:nucleoplasm"/>
    <property type="evidence" value="ECO:0007669"/>
    <property type="project" value="UniProtKB-SubCell"/>
</dbReference>
<dbReference type="Gene3D" id="3.30.230.70">
    <property type="entry name" value="GHMP Kinase, N-terminal domain"/>
    <property type="match status" value="1"/>
</dbReference>
<dbReference type="InterPro" id="IPR020568">
    <property type="entry name" value="Ribosomal_Su5_D2-typ_SF"/>
</dbReference>
<dbReference type="GO" id="GO:0000177">
    <property type="term" value="C:cytoplasmic exosome (RNase complex)"/>
    <property type="evidence" value="ECO:0007669"/>
    <property type="project" value="TreeGrafter"/>
</dbReference>
<evidence type="ECO:0000256" key="3">
    <source>
        <dbReference type="ARBA" id="ARBA00004642"/>
    </source>
</evidence>
<dbReference type="Pfam" id="PF03725">
    <property type="entry name" value="RNase_PH_C"/>
    <property type="match status" value="1"/>
</dbReference>
<evidence type="ECO:0000259" key="11">
    <source>
        <dbReference type="Pfam" id="PF01138"/>
    </source>
</evidence>
<dbReference type="PANTHER" id="PTHR11953">
    <property type="entry name" value="EXOSOME COMPLEX COMPONENT"/>
    <property type="match status" value="1"/>
</dbReference>
<proteinExistence type="inferred from homology"/>
<evidence type="ECO:0000313" key="14">
    <source>
        <dbReference type="Proteomes" id="UP000218231"/>
    </source>
</evidence>
<evidence type="ECO:0000256" key="6">
    <source>
        <dbReference type="ARBA" id="ARBA00022552"/>
    </source>
</evidence>
<evidence type="ECO:0000256" key="2">
    <source>
        <dbReference type="ARBA" id="ARBA00004604"/>
    </source>
</evidence>
<dbReference type="GO" id="GO:0071028">
    <property type="term" value="P:nuclear mRNA surveillance"/>
    <property type="evidence" value="ECO:0007669"/>
    <property type="project" value="TreeGrafter"/>
</dbReference>
<feature type="domain" description="Exoribonuclease phosphorolytic" evidence="11">
    <location>
        <begin position="19"/>
        <end position="148"/>
    </location>
</feature>
<evidence type="ECO:0000256" key="10">
    <source>
        <dbReference type="ARBA" id="ARBA00073078"/>
    </source>
</evidence>
<keyword evidence="5" id="KW-0963">Cytoplasm</keyword>
<evidence type="ECO:0000256" key="7">
    <source>
        <dbReference type="ARBA" id="ARBA00022835"/>
    </source>
</evidence>
<dbReference type="CDD" id="cd11370">
    <property type="entry name" value="RNase_PH_RRP41"/>
    <property type="match status" value="1"/>
</dbReference>
<dbReference type="GO" id="GO:0016075">
    <property type="term" value="P:rRNA catabolic process"/>
    <property type="evidence" value="ECO:0007669"/>
    <property type="project" value="TreeGrafter"/>
</dbReference>
<gene>
    <name evidence="13" type="ORF">WR25_22175</name>
</gene>
<dbReference type="GO" id="GO:0003723">
    <property type="term" value="F:RNA binding"/>
    <property type="evidence" value="ECO:0007669"/>
    <property type="project" value="TreeGrafter"/>
</dbReference>
<dbReference type="FunFam" id="3.30.230.70:FF:000004">
    <property type="entry name" value="Exosome complex component Rrp41"/>
    <property type="match status" value="1"/>
</dbReference>
<reference evidence="13 14" key="1">
    <citation type="journal article" date="2017" name="Curr. Biol.">
        <title>Genome architecture and evolution of a unichromosomal asexual nematode.</title>
        <authorList>
            <person name="Fradin H."/>
            <person name="Zegar C."/>
            <person name="Gutwein M."/>
            <person name="Lucas J."/>
            <person name="Kovtun M."/>
            <person name="Corcoran D."/>
            <person name="Baugh L.R."/>
            <person name="Kiontke K."/>
            <person name="Gunsalus K."/>
            <person name="Fitch D.H."/>
            <person name="Piano F."/>
        </authorList>
    </citation>
    <scope>NUCLEOTIDE SEQUENCE [LARGE SCALE GENOMIC DNA]</scope>
    <source>
        <strain evidence="13">PF1309</strain>
    </source>
</reference>
<dbReference type="GO" id="GO:0071051">
    <property type="term" value="P:poly(A)-dependent snoRNA 3'-end processing"/>
    <property type="evidence" value="ECO:0007669"/>
    <property type="project" value="TreeGrafter"/>
</dbReference>
<keyword evidence="6" id="KW-0698">rRNA processing</keyword>
<dbReference type="SUPFAM" id="SSF55666">
    <property type="entry name" value="Ribonuclease PH domain 2-like"/>
    <property type="match status" value="1"/>
</dbReference>
<accession>A0A2A2KCE5</accession>
<dbReference type="Proteomes" id="UP000218231">
    <property type="component" value="Unassembled WGS sequence"/>
</dbReference>
<dbReference type="GO" id="GO:0000176">
    <property type="term" value="C:nuclear exosome (RNase complex)"/>
    <property type="evidence" value="ECO:0007669"/>
    <property type="project" value="TreeGrafter"/>
</dbReference>
<comment type="caution">
    <text evidence="13">The sequence shown here is derived from an EMBL/GenBank/DDBJ whole genome shotgun (WGS) entry which is preliminary data.</text>
</comment>
<dbReference type="EMBL" id="LIAE01008970">
    <property type="protein sequence ID" value="PAV71615.1"/>
    <property type="molecule type" value="Genomic_DNA"/>
</dbReference>
<feature type="domain" description="Exoribonuclease phosphorolytic" evidence="12">
    <location>
        <begin position="152"/>
        <end position="214"/>
    </location>
</feature>
<comment type="similarity">
    <text evidence="4">Belongs to the RNase PH family.</text>
</comment>
<evidence type="ECO:0000256" key="1">
    <source>
        <dbReference type="ARBA" id="ARBA00004496"/>
    </source>
</evidence>
<comment type="function">
    <text evidence="8">Non-catalytic component of the RNA exosome complex which has 3'-&gt;5' exoribonuclease activity and participates in a multitude of cellular RNA processing and degradation events.</text>
</comment>
<dbReference type="OrthoDB" id="27298at2759"/>
<dbReference type="GO" id="GO:0034475">
    <property type="term" value="P:U4 snRNA 3'-end processing"/>
    <property type="evidence" value="ECO:0007669"/>
    <property type="project" value="TreeGrafter"/>
</dbReference>
<dbReference type="InterPro" id="IPR027408">
    <property type="entry name" value="PNPase/RNase_PH_dom_sf"/>
</dbReference>
<keyword evidence="7" id="KW-0271">Exosome</keyword>
<dbReference type="InterPro" id="IPR050080">
    <property type="entry name" value="RNase_PH"/>
</dbReference>
<dbReference type="GO" id="GO:0006364">
    <property type="term" value="P:rRNA processing"/>
    <property type="evidence" value="ECO:0007669"/>
    <property type="project" value="UniProtKB-KW"/>
</dbReference>
<evidence type="ECO:0000256" key="9">
    <source>
        <dbReference type="ARBA" id="ARBA00062379"/>
    </source>
</evidence>
<sequence length="239" mass="26197">MMSIISEHGYRIDGRLPHQIRNINCRLGVYPQAEGSSYIEQGNTKILCAVYGPHEAKRSKQLQDRCVINCQYSVATFSGLERKNRPRGDRKANEFTRLLEKTFESAIMINAFPGSQIDIFCEVVQNDGSLLAACVNAATLALCDAGIPMKALVSASACGFVDSKCLVDLSNREETDLTPRMTVATLGNTSQIVLIELENRLHSNHLPQVLAQSTKTCADVFECLHAAVRAHLPGSVAIF</sequence>
<name>A0A2A2KCE5_9BILA</name>
<evidence type="ECO:0000256" key="8">
    <source>
        <dbReference type="ARBA" id="ARBA00058393"/>
    </source>
</evidence>
<dbReference type="SUPFAM" id="SSF54211">
    <property type="entry name" value="Ribosomal protein S5 domain 2-like"/>
    <property type="match status" value="1"/>
</dbReference>
<evidence type="ECO:0000256" key="5">
    <source>
        <dbReference type="ARBA" id="ARBA00022490"/>
    </source>
</evidence>
<protein>
    <recommendedName>
        <fullName evidence="10">Putative exosome complex component RRP41</fullName>
    </recommendedName>
</protein>
<dbReference type="STRING" id="2018661.A0A2A2KCE5"/>
<evidence type="ECO:0000256" key="4">
    <source>
        <dbReference type="ARBA" id="ARBA00006678"/>
    </source>
</evidence>
<dbReference type="InterPro" id="IPR001247">
    <property type="entry name" value="ExoRNase_PH_dom1"/>
</dbReference>
<dbReference type="GO" id="GO:0005730">
    <property type="term" value="C:nucleolus"/>
    <property type="evidence" value="ECO:0007669"/>
    <property type="project" value="UniProtKB-SubCell"/>
</dbReference>
<evidence type="ECO:0000259" key="12">
    <source>
        <dbReference type="Pfam" id="PF03725"/>
    </source>
</evidence>
<comment type="subunit">
    <text evidence="9">Component of the RNA exosome complex.</text>
</comment>